<dbReference type="CDD" id="cd14852">
    <property type="entry name" value="LD-carboxypeptidase"/>
    <property type="match status" value="1"/>
</dbReference>
<feature type="domain" description="D-alanyl-D-alanine carboxypeptidase-like core" evidence="2">
    <location>
        <begin position="159"/>
        <end position="285"/>
    </location>
</feature>
<evidence type="ECO:0000313" key="5">
    <source>
        <dbReference type="Proteomes" id="UP000243819"/>
    </source>
</evidence>
<evidence type="ECO:0000313" key="4">
    <source>
        <dbReference type="EMBL" id="SES70910.1"/>
    </source>
</evidence>
<dbReference type="GO" id="GO:0006508">
    <property type="term" value="P:proteolysis"/>
    <property type="evidence" value="ECO:0007669"/>
    <property type="project" value="InterPro"/>
</dbReference>
<dbReference type="RefSeq" id="WP_091348689.1">
    <property type="nucleotide sequence ID" value="NZ_FOIF01000004.1"/>
</dbReference>
<dbReference type="Proteomes" id="UP000243819">
    <property type="component" value="Unassembled WGS sequence"/>
</dbReference>
<name>A0A1H9YP43_9FIRM</name>
<keyword evidence="5" id="KW-1185">Reference proteome</keyword>
<protein>
    <submittedName>
        <fullName evidence="4">LD-carboxypeptidase LdcB, LAS superfamily</fullName>
    </submittedName>
</protein>
<dbReference type="AlphaFoldDB" id="A0A1H9YP43"/>
<reference evidence="5" key="1">
    <citation type="submission" date="2016-10" db="EMBL/GenBank/DDBJ databases">
        <authorList>
            <person name="Varghese N."/>
            <person name="Submissions S."/>
        </authorList>
    </citation>
    <scope>NUCLEOTIDE SEQUENCE [LARGE SCALE GENOMIC DNA]</scope>
    <source>
        <strain evidence="5">DSM 13577</strain>
    </source>
</reference>
<dbReference type="PANTHER" id="PTHR34385">
    <property type="entry name" value="D-ALANYL-D-ALANINE CARBOXYPEPTIDASE"/>
    <property type="match status" value="1"/>
</dbReference>
<dbReference type="Pfam" id="PF02557">
    <property type="entry name" value="VanY"/>
    <property type="match status" value="1"/>
</dbReference>
<keyword evidence="4" id="KW-0645">Protease</keyword>
<dbReference type="InterPro" id="IPR009045">
    <property type="entry name" value="Zn_M74/Hedgehog-like"/>
</dbReference>
<dbReference type="PANTHER" id="PTHR34385:SF1">
    <property type="entry name" value="PEPTIDOGLYCAN L-ALANYL-D-GLUTAMATE ENDOPEPTIDASE CWLK"/>
    <property type="match status" value="1"/>
</dbReference>
<keyword evidence="4" id="KW-0378">Hydrolase</keyword>
<organism evidence="4 5">
    <name type="scientific">Anaerobranca gottschalkii DSM 13577</name>
    <dbReference type="NCBI Taxonomy" id="1120990"/>
    <lineage>
        <taxon>Bacteria</taxon>
        <taxon>Bacillati</taxon>
        <taxon>Bacillota</taxon>
        <taxon>Clostridia</taxon>
        <taxon>Eubacteriales</taxon>
        <taxon>Proteinivoracaceae</taxon>
        <taxon>Anaerobranca</taxon>
    </lineage>
</organism>
<dbReference type="InterPro" id="IPR052179">
    <property type="entry name" value="DD-CPase-like"/>
</dbReference>
<feature type="domain" description="Bacterial repeat" evidence="3">
    <location>
        <begin position="48"/>
        <end position="111"/>
    </location>
</feature>
<dbReference type="InterPro" id="IPR044060">
    <property type="entry name" value="Bacterial_rp_domain"/>
</dbReference>
<dbReference type="InterPro" id="IPR003709">
    <property type="entry name" value="VanY-like_core_dom"/>
</dbReference>
<sequence length="319" mass="36896">MKNGRLYIFISIVVILVSFNLLNNILSARSENLIESKTPQELQIRLLVSRNEGGSVLGGGTFNKGDEVFIEAIPKENYIFDGWYLDGKLLSTELKYSFKPEESATIMAKFVLEDQQYLALDPDDILTLVTKNVSLGNYRPSDLVELPKYLLSRPQWRYYLRKEAAYYLEKMWKDAKEEGITLYVASAFRDYETQKQIYNNHVLRYGEEMANRISAKPGTSEHQLGTTVDFVERPEGSLNQSFANTSAGKWLMENAYKYGFVLSYPEGKESITGYIFEPWHYRYIGVEKAKEWKESGLTLNQFLKELPQNLKREIIYVNN</sequence>
<feature type="transmembrane region" description="Helical" evidence="1">
    <location>
        <begin position="6"/>
        <end position="26"/>
    </location>
</feature>
<dbReference type="InterPro" id="IPR058193">
    <property type="entry name" value="VanY/YodJ_core_dom"/>
</dbReference>
<proteinExistence type="predicted"/>
<dbReference type="Pfam" id="PF18998">
    <property type="entry name" value="Flg_new_2"/>
    <property type="match status" value="1"/>
</dbReference>
<keyword evidence="4" id="KW-0121">Carboxypeptidase</keyword>
<dbReference type="OrthoDB" id="9792074at2"/>
<dbReference type="GO" id="GO:0004180">
    <property type="term" value="F:carboxypeptidase activity"/>
    <property type="evidence" value="ECO:0007669"/>
    <property type="project" value="UniProtKB-KW"/>
</dbReference>
<gene>
    <name evidence="4" type="ORF">SAMN03080614_100446</name>
</gene>
<dbReference type="EMBL" id="FOIF01000004">
    <property type="protein sequence ID" value="SES70910.1"/>
    <property type="molecule type" value="Genomic_DNA"/>
</dbReference>
<keyword evidence="1" id="KW-1133">Transmembrane helix</keyword>
<evidence type="ECO:0000259" key="3">
    <source>
        <dbReference type="Pfam" id="PF18998"/>
    </source>
</evidence>
<dbReference type="STRING" id="1120990.SAMN03080614_100446"/>
<keyword evidence="1" id="KW-0472">Membrane</keyword>
<dbReference type="Gene3D" id="3.30.1380.10">
    <property type="match status" value="1"/>
</dbReference>
<evidence type="ECO:0000256" key="1">
    <source>
        <dbReference type="SAM" id="Phobius"/>
    </source>
</evidence>
<dbReference type="SUPFAM" id="SSF55166">
    <property type="entry name" value="Hedgehog/DD-peptidase"/>
    <property type="match status" value="1"/>
</dbReference>
<keyword evidence="1" id="KW-0812">Transmembrane</keyword>
<accession>A0A1H9YP43</accession>
<evidence type="ECO:0000259" key="2">
    <source>
        <dbReference type="Pfam" id="PF02557"/>
    </source>
</evidence>